<dbReference type="AlphaFoldDB" id="A0A562PPH6"/>
<evidence type="ECO:0000313" key="5">
    <source>
        <dbReference type="Proteomes" id="UP000321392"/>
    </source>
</evidence>
<proteinExistence type="predicted"/>
<dbReference type="Proteomes" id="UP000254518">
    <property type="component" value="Unassembled WGS sequence"/>
</dbReference>
<keyword evidence="1" id="KW-1133">Transmembrane helix</keyword>
<accession>A0A562PPH6</accession>
<evidence type="ECO:0000313" key="3">
    <source>
        <dbReference type="EMBL" id="TWI46268.1"/>
    </source>
</evidence>
<sequence>MLEIIYTMFSQGQLVFAGLFFVAFVIAAIYAYRKDLKIHKEFYKGNYKILIGFVVFIGILFLIKVFFKR</sequence>
<dbReference type="EMBL" id="QQBA01000010">
    <property type="protein sequence ID" value="RDI52521.1"/>
    <property type="molecule type" value="Genomic_DNA"/>
</dbReference>
<evidence type="ECO:0000256" key="1">
    <source>
        <dbReference type="SAM" id="Phobius"/>
    </source>
</evidence>
<dbReference type="Proteomes" id="UP000321392">
    <property type="component" value="Unassembled WGS sequence"/>
</dbReference>
<gene>
    <name evidence="2" type="ORF">DFR66_110101</name>
    <name evidence="3" type="ORF">IQ02_02103</name>
</gene>
<feature type="transmembrane region" description="Helical" evidence="1">
    <location>
        <begin position="47"/>
        <end position="67"/>
    </location>
</feature>
<organism evidence="3 5">
    <name type="scientific">Flavobacterium glaciei</name>
    <dbReference type="NCBI Taxonomy" id="386300"/>
    <lineage>
        <taxon>Bacteria</taxon>
        <taxon>Pseudomonadati</taxon>
        <taxon>Bacteroidota</taxon>
        <taxon>Flavobacteriia</taxon>
        <taxon>Flavobacteriales</taxon>
        <taxon>Flavobacteriaceae</taxon>
        <taxon>Flavobacterium</taxon>
    </lineage>
</organism>
<evidence type="ECO:0000313" key="2">
    <source>
        <dbReference type="EMBL" id="RDI52521.1"/>
    </source>
</evidence>
<reference evidence="3" key="3">
    <citation type="submission" date="2019-07" db="EMBL/GenBank/DDBJ databases">
        <authorList>
            <person name="Whitman W."/>
            <person name="Huntemann M."/>
            <person name="Clum A."/>
            <person name="Pillay M."/>
            <person name="Palaniappan K."/>
            <person name="Varghese N."/>
            <person name="Mikhailova N."/>
            <person name="Stamatis D."/>
            <person name="Reddy T."/>
            <person name="Daum C."/>
            <person name="Shapiro N."/>
            <person name="Ivanova N."/>
            <person name="Kyrpides N."/>
            <person name="Woyke T."/>
        </authorList>
    </citation>
    <scope>NUCLEOTIDE SEQUENCE</scope>
    <source>
        <strain evidence="3">CGMCC 1.5380</strain>
    </source>
</reference>
<reference evidence="3 5" key="1">
    <citation type="journal article" date="2015" name="Stand. Genomic Sci.">
        <title>Genomic Encyclopedia of Bacterial and Archaeal Type Strains, Phase III: the genomes of soil and plant-associated and newly described type strains.</title>
        <authorList>
            <person name="Whitman W.B."/>
            <person name="Woyke T."/>
            <person name="Klenk H.P."/>
            <person name="Zhou Y."/>
            <person name="Lilburn T.G."/>
            <person name="Beck B.J."/>
            <person name="De Vos P."/>
            <person name="Vandamme P."/>
            <person name="Eisen J.A."/>
            <person name="Garrity G."/>
            <person name="Hugenholtz P."/>
            <person name="Kyrpides N.C."/>
        </authorList>
    </citation>
    <scope>NUCLEOTIDE SEQUENCE [LARGE SCALE GENOMIC DNA]</scope>
    <source>
        <strain evidence="3 5">CGMCC 1.5380</strain>
    </source>
</reference>
<feature type="transmembrane region" description="Helical" evidence="1">
    <location>
        <begin position="12"/>
        <end position="32"/>
    </location>
</feature>
<name>A0A562PPH6_9FLAO</name>
<keyword evidence="4" id="KW-1185">Reference proteome</keyword>
<keyword evidence="1" id="KW-0812">Transmembrane</keyword>
<dbReference type="EMBL" id="VLKX01000010">
    <property type="protein sequence ID" value="TWI46268.1"/>
    <property type="molecule type" value="Genomic_DNA"/>
</dbReference>
<evidence type="ECO:0000313" key="4">
    <source>
        <dbReference type="Proteomes" id="UP000254518"/>
    </source>
</evidence>
<protein>
    <submittedName>
        <fullName evidence="3">Uncharacterized protein</fullName>
    </submittedName>
</protein>
<keyword evidence="1" id="KW-0472">Membrane</keyword>
<comment type="caution">
    <text evidence="3">The sequence shown here is derived from an EMBL/GenBank/DDBJ whole genome shotgun (WGS) entry which is preliminary data.</text>
</comment>
<reference evidence="2 4" key="2">
    <citation type="submission" date="2018-07" db="EMBL/GenBank/DDBJ databases">
        <title>Genomic Encyclopedia of Type Strains, Phase IV (KMG-IV): sequencing the most valuable type-strain genomes for metagenomic binning, comparative biology and taxonomic classification.</title>
        <authorList>
            <person name="Goeker M."/>
        </authorList>
    </citation>
    <scope>NUCLEOTIDE SEQUENCE [LARGE SCALE GENOMIC DNA]</scope>
    <source>
        <strain evidence="2 4">DSM 19728</strain>
    </source>
</reference>